<name>A0A7W8Y9C6_9MICC</name>
<keyword evidence="1" id="KW-1133">Transmembrane helix</keyword>
<feature type="transmembrane region" description="Helical" evidence="1">
    <location>
        <begin position="293"/>
        <end position="318"/>
    </location>
</feature>
<feature type="transmembrane region" description="Helical" evidence="1">
    <location>
        <begin position="12"/>
        <end position="33"/>
    </location>
</feature>
<dbReference type="AlphaFoldDB" id="A0A7W8Y9C6"/>
<dbReference type="PANTHER" id="PTHR30199:SF0">
    <property type="entry name" value="INNER MEMBRANE PROTEIN YDCO"/>
    <property type="match status" value="1"/>
</dbReference>
<dbReference type="EMBL" id="JACHBL010000001">
    <property type="protein sequence ID" value="MBB5597353.1"/>
    <property type="molecule type" value="Genomic_DNA"/>
</dbReference>
<keyword evidence="1" id="KW-0472">Membrane</keyword>
<feature type="transmembrane region" description="Helical" evidence="1">
    <location>
        <begin position="99"/>
        <end position="120"/>
    </location>
</feature>
<feature type="transmembrane region" description="Helical" evidence="1">
    <location>
        <begin position="211"/>
        <end position="230"/>
    </location>
</feature>
<dbReference type="RefSeq" id="WP_338087396.1">
    <property type="nucleotide sequence ID" value="NZ_JACHBL010000001.1"/>
</dbReference>
<feature type="transmembrane region" description="Helical" evidence="1">
    <location>
        <begin position="354"/>
        <end position="387"/>
    </location>
</feature>
<reference evidence="2 3" key="1">
    <citation type="submission" date="2020-08" db="EMBL/GenBank/DDBJ databases">
        <title>Sequencing the genomes of 1000 actinobacteria strains.</title>
        <authorList>
            <person name="Klenk H.-P."/>
        </authorList>
    </citation>
    <scope>NUCLEOTIDE SEQUENCE [LARGE SCALE GENOMIC DNA]</scope>
    <source>
        <strain evidence="2 3">DSM 23694</strain>
    </source>
</reference>
<dbReference type="NCBIfam" id="TIGR00843">
    <property type="entry name" value="benE"/>
    <property type="match status" value="1"/>
</dbReference>
<gene>
    <name evidence="2" type="ORF">BKA12_000433</name>
</gene>
<dbReference type="Proteomes" id="UP000523863">
    <property type="component" value="Unassembled WGS sequence"/>
</dbReference>
<dbReference type="GO" id="GO:0042925">
    <property type="term" value="F:benzoate transmembrane transporter activity"/>
    <property type="evidence" value="ECO:0007669"/>
    <property type="project" value="InterPro"/>
</dbReference>
<accession>A0A7W8Y9C6</accession>
<feature type="transmembrane region" description="Helical" evidence="1">
    <location>
        <begin position="132"/>
        <end position="165"/>
    </location>
</feature>
<sequence>MPSVSSSRLSQPILAGVITALVGYLSSFAVVLAGLQAVGASQSQAASGLLALILTQAVCGIALSWMTRMPITTAWSTPGAALLVGAGGAHFGWNEAVGAFLVSGALIMLTGLIPPLGRLISAIPEKIAQAMLAGVLLQLCLVPFTALGTIPQFVGPVMAIWLVVLAFAPRWAVPAAMAVALGIAVVSSSIQYDAAASLTRLPRLEWVVPQFSWEAITGIALPLFIVTMAYQNVPGMAVLKSFGFRAPWSASMIATGAGSVLGSFAGGHAINLAAISAALAAGEEAGPDRSRRWIAGVSSGASYVLLGLISGAIVSVAAASPEGLIPAAAGLALLGILGASASRAFSDPSQRLSALLTFLIAASGLTIAGLGAAFWALVAGLAVRTLIERKTLKS</sequence>
<evidence type="ECO:0000313" key="2">
    <source>
        <dbReference type="EMBL" id="MBB5597353.1"/>
    </source>
</evidence>
<feature type="transmembrane region" description="Helical" evidence="1">
    <location>
        <begin position="324"/>
        <end position="342"/>
    </location>
</feature>
<comment type="caution">
    <text evidence="2">The sequence shown here is derived from an EMBL/GenBank/DDBJ whole genome shotgun (WGS) entry which is preliminary data.</text>
</comment>
<dbReference type="GO" id="GO:0005886">
    <property type="term" value="C:plasma membrane"/>
    <property type="evidence" value="ECO:0007669"/>
    <property type="project" value="TreeGrafter"/>
</dbReference>
<organism evidence="2 3">
    <name type="scientific">Neomicrococcus lactis</name>
    <dbReference type="NCBI Taxonomy" id="732241"/>
    <lineage>
        <taxon>Bacteria</taxon>
        <taxon>Bacillati</taxon>
        <taxon>Actinomycetota</taxon>
        <taxon>Actinomycetes</taxon>
        <taxon>Micrococcales</taxon>
        <taxon>Micrococcaceae</taxon>
        <taxon>Neomicrococcus</taxon>
    </lineage>
</organism>
<evidence type="ECO:0000256" key="1">
    <source>
        <dbReference type="SAM" id="Phobius"/>
    </source>
</evidence>
<keyword evidence="1" id="KW-0812">Transmembrane</keyword>
<dbReference type="PANTHER" id="PTHR30199">
    <property type="entry name" value="MFS FAMILY TRANSPORTER, PREDICTED SUBSTRATE BENZOATE"/>
    <property type="match status" value="1"/>
</dbReference>
<feature type="transmembrane region" description="Helical" evidence="1">
    <location>
        <begin position="171"/>
        <end position="190"/>
    </location>
</feature>
<feature type="transmembrane region" description="Helical" evidence="1">
    <location>
        <begin position="73"/>
        <end position="93"/>
    </location>
</feature>
<keyword evidence="3" id="KW-1185">Reference proteome</keyword>
<feature type="transmembrane region" description="Helical" evidence="1">
    <location>
        <begin position="45"/>
        <end position="66"/>
    </location>
</feature>
<dbReference type="InterPro" id="IPR004711">
    <property type="entry name" value="Benzoate_Transporter"/>
</dbReference>
<dbReference type="Pfam" id="PF03594">
    <property type="entry name" value="BenE"/>
    <property type="match status" value="1"/>
</dbReference>
<protein>
    <submittedName>
        <fullName evidence="2">Benzoate membrane transport protein</fullName>
    </submittedName>
</protein>
<evidence type="ECO:0000313" key="3">
    <source>
        <dbReference type="Proteomes" id="UP000523863"/>
    </source>
</evidence>
<proteinExistence type="predicted"/>
<feature type="transmembrane region" description="Helical" evidence="1">
    <location>
        <begin position="250"/>
        <end position="281"/>
    </location>
</feature>